<evidence type="ECO:0000256" key="9">
    <source>
        <dbReference type="PIRSR" id="PIRSR000196-1"/>
    </source>
</evidence>
<keyword evidence="7" id="KW-0642">Proline metabolism</keyword>
<evidence type="ECO:0000256" key="6">
    <source>
        <dbReference type="ARBA" id="ARBA00023002"/>
    </source>
</evidence>
<dbReference type="UniPathway" id="UPA00261">
    <property type="reaction ID" value="UER00373"/>
</dbReference>
<comment type="caution">
    <text evidence="12">The sequence shown here is derived from an EMBL/GenBank/DDBJ whole genome shotgun (WGS) entry which is preliminary data.</text>
</comment>
<feature type="domain" description="Proline dehydrogenase" evidence="11">
    <location>
        <begin position="46"/>
        <end position="305"/>
    </location>
</feature>
<organism evidence="12 13">
    <name type="scientific">Deinococcus arboris</name>
    <dbReference type="NCBI Taxonomy" id="2682977"/>
    <lineage>
        <taxon>Bacteria</taxon>
        <taxon>Thermotogati</taxon>
        <taxon>Deinococcota</taxon>
        <taxon>Deinococci</taxon>
        <taxon>Deinococcales</taxon>
        <taxon>Deinococcaceae</taxon>
        <taxon>Deinococcus</taxon>
    </lineage>
</organism>
<dbReference type="InterPro" id="IPR015659">
    <property type="entry name" value="Proline_oxidase"/>
</dbReference>
<dbReference type="InterPro" id="IPR029041">
    <property type="entry name" value="FAD-linked_oxidoreductase-like"/>
</dbReference>
<evidence type="ECO:0000256" key="2">
    <source>
        <dbReference type="ARBA" id="ARBA00012695"/>
    </source>
</evidence>
<keyword evidence="3" id="KW-0285">Flavoprotein</keyword>
<comment type="cofactor">
    <cofactor evidence="10">
        <name>FAD</name>
        <dbReference type="ChEBI" id="CHEBI:57692"/>
    </cofactor>
    <text evidence="10">Binds 1 FAD per subunit.</text>
</comment>
<feature type="binding site" evidence="10">
    <location>
        <position position="206"/>
    </location>
    <ligand>
        <name>FAD</name>
        <dbReference type="ChEBI" id="CHEBI:57692"/>
    </ligand>
</feature>
<accession>A0A7C9M2B7</accession>
<dbReference type="EC" id="1.5.5.2" evidence="2"/>
<evidence type="ECO:0000313" key="13">
    <source>
        <dbReference type="Proteomes" id="UP000483286"/>
    </source>
</evidence>
<dbReference type="EMBL" id="WQLB01000014">
    <property type="protein sequence ID" value="MVN87422.1"/>
    <property type="molecule type" value="Genomic_DNA"/>
</dbReference>
<protein>
    <recommendedName>
        <fullName evidence="2">proline dehydrogenase</fullName>
        <ecNumber evidence="2">1.5.5.2</ecNumber>
    </recommendedName>
</protein>
<dbReference type="RefSeq" id="WP_157459472.1">
    <property type="nucleotide sequence ID" value="NZ_WQLB01000014.1"/>
</dbReference>
<proteinExistence type="predicted"/>
<feature type="binding site" evidence="10">
    <location>
        <position position="168"/>
    </location>
    <ligand>
        <name>FAD</name>
        <dbReference type="ChEBI" id="CHEBI:57692"/>
    </ligand>
</feature>
<dbReference type="PANTHER" id="PTHR13914:SF0">
    <property type="entry name" value="PROLINE DEHYDROGENASE 1, MITOCHONDRIAL"/>
    <property type="match status" value="1"/>
</dbReference>
<reference evidence="12 13" key="1">
    <citation type="submission" date="2019-12" db="EMBL/GenBank/DDBJ databases">
        <title>Deinococcus sp. HMF7620 Genome sequencing and assembly.</title>
        <authorList>
            <person name="Kang H."/>
            <person name="Kim H."/>
            <person name="Joh K."/>
        </authorList>
    </citation>
    <scope>NUCLEOTIDE SEQUENCE [LARGE SCALE GENOMIC DNA]</scope>
    <source>
        <strain evidence="12 13">HMF7620</strain>
    </source>
</reference>
<evidence type="ECO:0000256" key="4">
    <source>
        <dbReference type="ARBA" id="ARBA00022741"/>
    </source>
</evidence>
<name>A0A7C9M2B7_9DEIO</name>
<evidence type="ECO:0000256" key="7">
    <source>
        <dbReference type="ARBA" id="ARBA00023062"/>
    </source>
</evidence>
<dbReference type="Gene3D" id="3.20.20.220">
    <property type="match status" value="1"/>
</dbReference>
<keyword evidence="5 10" id="KW-0274">FAD</keyword>
<comment type="catalytic activity">
    <reaction evidence="8">
        <text>L-proline + a quinone = (S)-1-pyrroline-5-carboxylate + a quinol + H(+)</text>
        <dbReference type="Rhea" id="RHEA:23784"/>
        <dbReference type="ChEBI" id="CHEBI:15378"/>
        <dbReference type="ChEBI" id="CHEBI:17388"/>
        <dbReference type="ChEBI" id="CHEBI:24646"/>
        <dbReference type="ChEBI" id="CHEBI:60039"/>
        <dbReference type="ChEBI" id="CHEBI:132124"/>
        <dbReference type="EC" id="1.5.5.2"/>
    </reaction>
</comment>
<feature type="binding site" evidence="9">
    <location>
        <position position="294"/>
    </location>
    <ligand>
        <name>substrate</name>
    </ligand>
</feature>
<keyword evidence="4 10" id="KW-0547">Nucleotide-binding</keyword>
<feature type="binding site" evidence="10">
    <location>
        <begin position="192"/>
        <end position="194"/>
    </location>
    <ligand>
        <name>FAD</name>
        <dbReference type="ChEBI" id="CHEBI:57692"/>
    </ligand>
</feature>
<dbReference type="InterPro" id="IPR002872">
    <property type="entry name" value="Proline_DH_dom"/>
</dbReference>
<dbReference type="Pfam" id="PF01619">
    <property type="entry name" value="Pro_dh"/>
    <property type="match status" value="1"/>
</dbReference>
<dbReference type="GO" id="GO:0010133">
    <property type="term" value="P:L-proline catabolic process to L-glutamate"/>
    <property type="evidence" value="ECO:0007669"/>
    <property type="project" value="UniProtKB-UniPathway"/>
</dbReference>
<feature type="binding site" evidence="10">
    <location>
        <begin position="231"/>
        <end position="232"/>
    </location>
    <ligand>
        <name>FAD</name>
        <dbReference type="ChEBI" id="CHEBI:57692"/>
    </ligand>
</feature>
<dbReference type="GO" id="GO:0000166">
    <property type="term" value="F:nucleotide binding"/>
    <property type="evidence" value="ECO:0007669"/>
    <property type="project" value="UniProtKB-KW"/>
</dbReference>
<gene>
    <name evidence="12" type="ORF">GO986_11650</name>
</gene>
<feature type="binding site" evidence="9">
    <location>
        <position position="293"/>
    </location>
    <ligand>
        <name>substrate</name>
    </ligand>
</feature>
<comment type="pathway">
    <text evidence="1">Amino-acid degradation; L-proline degradation into L-glutamate; L-glutamate from L-proline: step 1/2.</text>
</comment>
<keyword evidence="13" id="KW-1185">Reference proteome</keyword>
<dbReference type="PIRSF" id="PIRSF000196">
    <property type="entry name" value="Pro_dehydrog"/>
    <property type="match status" value="1"/>
</dbReference>
<keyword evidence="6" id="KW-0560">Oxidoreductase</keyword>
<evidence type="ECO:0000256" key="8">
    <source>
        <dbReference type="ARBA" id="ARBA00048779"/>
    </source>
</evidence>
<dbReference type="InterPro" id="IPR008219">
    <property type="entry name" value="PRODH_bac_arc"/>
</dbReference>
<sequence length="312" mass="34529">MTDFNQLYRKAVLTVAGQKTIENLVRARGWGMAQRFVAGEGPDTAIAAVQELARDGILANLDLLGEFIESPEQCTAFADNVLKVIEAAHAAGVTPYVSIKLSSVGQGKTVNGEDLGLTNARRIIGRATGYGGFVCLDMEDHPRVEQTLAQFRTLVGEYGHDHVGTVLQSYLYRSEADRASLDDLKPNLRIVKGAYLEPETVAMPVKADVDAAYRQLVYAHMKAGNYVNVATHDESIVEDVKMFALAHGIAKDAYEFQMLYGIRRDLQKSLAAAGYRVRAYIPYGRDWYPYFSRRIAERPANVMFVLRGMLKG</sequence>
<evidence type="ECO:0000259" key="11">
    <source>
        <dbReference type="Pfam" id="PF01619"/>
    </source>
</evidence>
<feature type="binding site" evidence="10">
    <location>
        <position position="138"/>
    </location>
    <ligand>
        <name>FAD</name>
        <dbReference type="ChEBI" id="CHEBI:57692"/>
    </ligand>
</feature>
<dbReference type="GO" id="GO:0004657">
    <property type="term" value="F:proline dehydrogenase activity"/>
    <property type="evidence" value="ECO:0007669"/>
    <property type="project" value="UniProtKB-EC"/>
</dbReference>
<evidence type="ECO:0000256" key="10">
    <source>
        <dbReference type="PIRSR" id="PIRSR000196-2"/>
    </source>
</evidence>
<dbReference type="AlphaFoldDB" id="A0A7C9M2B7"/>
<feature type="binding site" evidence="9">
    <location>
        <position position="100"/>
    </location>
    <ligand>
        <name>substrate</name>
    </ligand>
</feature>
<evidence type="ECO:0000256" key="3">
    <source>
        <dbReference type="ARBA" id="ARBA00022630"/>
    </source>
</evidence>
<evidence type="ECO:0000256" key="1">
    <source>
        <dbReference type="ARBA" id="ARBA00004739"/>
    </source>
</evidence>
<evidence type="ECO:0000256" key="5">
    <source>
        <dbReference type="ARBA" id="ARBA00022827"/>
    </source>
</evidence>
<dbReference type="SUPFAM" id="SSF51730">
    <property type="entry name" value="FAD-linked oxidoreductase"/>
    <property type="match status" value="1"/>
</dbReference>
<dbReference type="PANTHER" id="PTHR13914">
    <property type="entry name" value="PROLINE OXIDASE"/>
    <property type="match status" value="1"/>
</dbReference>
<dbReference type="Proteomes" id="UP000483286">
    <property type="component" value="Unassembled WGS sequence"/>
</dbReference>
<evidence type="ECO:0000313" key="12">
    <source>
        <dbReference type="EMBL" id="MVN87422.1"/>
    </source>
</evidence>